<dbReference type="RefSeq" id="WP_207575764.1">
    <property type="nucleotide sequence ID" value="NZ_JAFNME010000025.1"/>
</dbReference>
<dbReference type="AlphaFoldDB" id="A0A939KAY7"/>
<feature type="domain" description="Transglycosylase SLT" evidence="4">
    <location>
        <begin position="491"/>
        <end position="591"/>
    </location>
</feature>
<dbReference type="PANTHER" id="PTHR37423">
    <property type="entry name" value="SOLUBLE LYTIC MUREIN TRANSGLYCOSYLASE-RELATED"/>
    <property type="match status" value="1"/>
</dbReference>
<dbReference type="InterPro" id="IPR008939">
    <property type="entry name" value="Lytic_TGlycosylase_superhlx_U"/>
</dbReference>
<evidence type="ECO:0000256" key="1">
    <source>
        <dbReference type="ARBA" id="ARBA00007734"/>
    </source>
</evidence>
<evidence type="ECO:0000256" key="2">
    <source>
        <dbReference type="ARBA" id="ARBA00022729"/>
    </source>
</evidence>
<dbReference type="InterPro" id="IPR008258">
    <property type="entry name" value="Transglycosylase_SLT_dom_1"/>
</dbReference>
<accession>A0A939KAY7</accession>
<feature type="chain" id="PRO_5037207346" evidence="3">
    <location>
        <begin position="26"/>
        <end position="655"/>
    </location>
</feature>
<keyword evidence="6" id="KW-1185">Reference proteome</keyword>
<dbReference type="PANTHER" id="PTHR37423:SF5">
    <property type="entry name" value="SOLUBLE LYTIC MUREIN TRANSGLYCOSYLASE"/>
    <property type="match status" value="1"/>
</dbReference>
<evidence type="ECO:0000259" key="4">
    <source>
        <dbReference type="Pfam" id="PF01464"/>
    </source>
</evidence>
<dbReference type="SUPFAM" id="SSF53955">
    <property type="entry name" value="Lysozyme-like"/>
    <property type="match status" value="1"/>
</dbReference>
<dbReference type="CDD" id="cd13401">
    <property type="entry name" value="Slt70-like"/>
    <property type="match status" value="1"/>
</dbReference>
<dbReference type="Gene3D" id="1.25.20.10">
    <property type="entry name" value="Bacterial muramidases"/>
    <property type="match status" value="1"/>
</dbReference>
<comment type="caution">
    <text evidence="5">The sequence shown here is derived from an EMBL/GenBank/DDBJ whole genome shotgun (WGS) entry which is preliminary data.</text>
</comment>
<comment type="similarity">
    <text evidence="1">Belongs to the transglycosylase Slt family.</text>
</comment>
<name>A0A939KAY7_9BURK</name>
<evidence type="ECO:0000256" key="3">
    <source>
        <dbReference type="SAM" id="SignalP"/>
    </source>
</evidence>
<dbReference type="Pfam" id="PF01464">
    <property type="entry name" value="SLT"/>
    <property type="match status" value="1"/>
</dbReference>
<organism evidence="5 6">
    <name type="scientific">Comamonas denitrificans</name>
    <dbReference type="NCBI Taxonomy" id="117506"/>
    <lineage>
        <taxon>Bacteria</taxon>
        <taxon>Pseudomonadati</taxon>
        <taxon>Pseudomonadota</taxon>
        <taxon>Betaproteobacteria</taxon>
        <taxon>Burkholderiales</taxon>
        <taxon>Comamonadaceae</taxon>
        <taxon>Comamonas</taxon>
    </lineage>
</organism>
<dbReference type="InterPro" id="IPR023346">
    <property type="entry name" value="Lysozyme-like_dom_sf"/>
</dbReference>
<dbReference type="GO" id="GO:0042597">
    <property type="term" value="C:periplasmic space"/>
    <property type="evidence" value="ECO:0007669"/>
    <property type="project" value="InterPro"/>
</dbReference>
<dbReference type="Proteomes" id="UP000664731">
    <property type="component" value="Unassembled WGS sequence"/>
</dbReference>
<gene>
    <name evidence="5" type="ORF">J1777_11110</name>
</gene>
<reference evidence="5" key="1">
    <citation type="submission" date="2021-03" db="EMBL/GenBank/DDBJ databases">
        <title>Comamonas denitrificans.</title>
        <authorList>
            <person name="Finster K."/>
        </authorList>
    </citation>
    <scope>NUCLEOTIDE SEQUENCE</scope>
    <source>
        <strain evidence="5">MM2021_4</strain>
    </source>
</reference>
<dbReference type="EMBL" id="JAFNME010000025">
    <property type="protein sequence ID" value="MBO1250365.1"/>
    <property type="molecule type" value="Genomic_DNA"/>
</dbReference>
<evidence type="ECO:0000313" key="6">
    <source>
        <dbReference type="Proteomes" id="UP000664731"/>
    </source>
</evidence>
<dbReference type="GO" id="GO:0004553">
    <property type="term" value="F:hydrolase activity, hydrolyzing O-glycosyl compounds"/>
    <property type="evidence" value="ECO:0007669"/>
    <property type="project" value="InterPro"/>
</dbReference>
<keyword evidence="2 3" id="KW-0732">Signal</keyword>
<dbReference type="SUPFAM" id="SSF48435">
    <property type="entry name" value="Bacterial muramidases"/>
    <property type="match status" value="1"/>
</dbReference>
<proteinExistence type="inferred from homology"/>
<evidence type="ECO:0000313" key="5">
    <source>
        <dbReference type="EMBL" id="MBO1250365.1"/>
    </source>
</evidence>
<feature type="signal peptide" evidence="3">
    <location>
        <begin position="1"/>
        <end position="25"/>
    </location>
</feature>
<dbReference type="Gene3D" id="1.10.530.10">
    <property type="match status" value="1"/>
</dbReference>
<sequence length="655" mass="72634">MKRLAILTPLVALATTLTCPGVVFAQSAADEVLLQMQQASRKQDLRTLTSLLPAIQGHPLEVWGHYWALKARLSSATAQEVEDFLQRWRGTYQEDRLRNDWLLLLGQRRNWAEFERLHTEFRMQDDKQLRCYDLAIASIEGRLPQHASTELQQLWMGQPANDDGCTYAASTLYAAEQLPALAVWQRARLGAERNQLSTARNALAIVAPQHVDALAGLFKSPQAYLSNPKTTPPPALATLALIRLASSDPDQAAQLLRTRWQQSLSAEEQHWVWGMIGKVAARRLSDNALDYFAQVKQLTDLNDDSLAWLARAALRAGQWDKVQRAIAAMSPAQQQDSTWVYWQARALLTQGTPADQARAQALLGSIAGVNGFYEQLAAEDLGQAVLPPPEPQPPTAEEIARANANPGLTRALYAIRIGLRSEGVREWNYTTNLHQPGGMQDRDLLAAAAIACQAQVWDRCINTSERTKSFVSWQQRYPMPFKDEVVTRARTIGLDPAYVYGLIRQESRFIMDARSHVGASGLMQVMPATAKWTAKKIGMTDFQPSMINQHDVNITIGTAYLKLALDDFDGSMALAAAGYNAGPGRPRNWRNGPVLDAAIWAENVPFTETRDYVKKVLANTTNYAAAITGHPQSLRSRLGLVGPKNTPVAYNKELP</sequence>
<protein>
    <submittedName>
        <fullName evidence="5">Lytic transglycosylase domain-containing protein</fullName>
    </submittedName>
</protein>